<dbReference type="AlphaFoldDB" id="A0A507AUE8"/>
<evidence type="ECO:0000256" key="2">
    <source>
        <dbReference type="ARBA" id="ARBA00004496"/>
    </source>
</evidence>
<evidence type="ECO:0000313" key="9">
    <source>
        <dbReference type="EMBL" id="TPX08531.1"/>
    </source>
</evidence>
<dbReference type="PROSITE" id="PS00149">
    <property type="entry name" value="SULFATASE_2"/>
    <property type="match status" value="1"/>
</dbReference>
<dbReference type="EMBL" id="SKBQ01000077">
    <property type="protein sequence ID" value="TPX08531.1"/>
    <property type="molecule type" value="Genomic_DNA"/>
</dbReference>
<dbReference type="Proteomes" id="UP000319257">
    <property type="component" value="Unassembled WGS sequence"/>
</dbReference>
<dbReference type="STRING" id="1093900.A0A507AUE8"/>
<dbReference type="CDD" id="cd16025">
    <property type="entry name" value="PAS_like"/>
    <property type="match status" value="1"/>
</dbReference>
<name>A0A507AUE8_9PEZI</name>
<dbReference type="OrthoDB" id="103349at2759"/>
<keyword evidence="6" id="KW-0378">Hydrolase</keyword>
<evidence type="ECO:0000256" key="1">
    <source>
        <dbReference type="ARBA" id="ARBA00001913"/>
    </source>
</evidence>
<evidence type="ECO:0000256" key="7">
    <source>
        <dbReference type="ARBA" id="ARBA00022837"/>
    </source>
</evidence>
<dbReference type="Pfam" id="PF00884">
    <property type="entry name" value="Sulfatase"/>
    <property type="match status" value="1"/>
</dbReference>
<keyword evidence="4" id="KW-0963">Cytoplasm</keyword>
<dbReference type="Gene3D" id="3.40.720.10">
    <property type="entry name" value="Alkaline Phosphatase, subunit A"/>
    <property type="match status" value="1"/>
</dbReference>
<feature type="domain" description="Sulfatase N-terminal" evidence="8">
    <location>
        <begin position="9"/>
        <end position="443"/>
    </location>
</feature>
<dbReference type="PANTHER" id="PTHR42693:SF33">
    <property type="entry name" value="ARYLSULFATASE"/>
    <property type="match status" value="1"/>
</dbReference>
<organism evidence="9 10">
    <name type="scientific">Thyridium curvatum</name>
    <dbReference type="NCBI Taxonomy" id="1093900"/>
    <lineage>
        <taxon>Eukaryota</taxon>
        <taxon>Fungi</taxon>
        <taxon>Dikarya</taxon>
        <taxon>Ascomycota</taxon>
        <taxon>Pezizomycotina</taxon>
        <taxon>Sordariomycetes</taxon>
        <taxon>Sordariomycetidae</taxon>
        <taxon>Thyridiales</taxon>
        <taxon>Thyridiaceae</taxon>
        <taxon>Thyridium</taxon>
    </lineage>
</organism>
<dbReference type="RefSeq" id="XP_030990242.1">
    <property type="nucleotide sequence ID" value="XM_031132590.1"/>
</dbReference>
<evidence type="ECO:0000259" key="8">
    <source>
        <dbReference type="Pfam" id="PF00884"/>
    </source>
</evidence>
<protein>
    <recommendedName>
        <fullName evidence="8">Sulfatase N-terminal domain-containing protein</fullName>
    </recommendedName>
</protein>
<accession>A0A507AUE8</accession>
<proteinExistence type="inferred from homology"/>
<dbReference type="InParanoid" id="A0A507AUE8"/>
<comment type="caution">
    <text evidence="9">The sequence shown here is derived from an EMBL/GenBank/DDBJ whole genome shotgun (WGS) entry which is preliminary data.</text>
</comment>
<comment type="similarity">
    <text evidence="3">Belongs to the sulfatase family.</text>
</comment>
<gene>
    <name evidence="9" type="ORF">E0L32_010018</name>
</gene>
<keyword evidence="7" id="KW-0106">Calcium</keyword>
<evidence type="ECO:0000256" key="6">
    <source>
        <dbReference type="ARBA" id="ARBA00022801"/>
    </source>
</evidence>
<evidence type="ECO:0000256" key="4">
    <source>
        <dbReference type="ARBA" id="ARBA00022490"/>
    </source>
</evidence>
<dbReference type="InterPro" id="IPR000917">
    <property type="entry name" value="Sulfatase_N"/>
</dbReference>
<dbReference type="InterPro" id="IPR024607">
    <property type="entry name" value="Sulfatase_CS"/>
</dbReference>
<dbReference type="InterPro" id="IPR050738">
    <property type="entry name" value="Sulfatase"/>
</dbReference>
<keyword evidence="5" id="KW-0479">Metal-binding</keyword>
<reference evidence="9 10" key="1">
    <citation type="submission" date="2019-06" db="EMBL/GenBank/DDBJ databases">
        <title>Draft genome sequence of the filamentous fungus Phialemoniopsis curvata isolated from diesel fuel.</title>
        <authorList>
            <person name="Varaljay V.A."/>
            <person name="Lyon W.J."/>
            <person name="Crouch A.L."/>
            <person name="Drake C.E."/>
            <person name="Hollomon J.M."/>
            <person name="Nadeau L.J."/>
            <person name="Nunn H.S."/>
            <person name="Stevenson B.S."/>
            <person name="Bojanowski C.L."/>
            <person name="Crookes-Goodson W.J."/>
        </authorList>
    </citation>
    <scope>NUCLEOTIDE SEQUENCE [LARGE SCALE GENOMIC DNA]</scope>
    <source>
        <strain evidence="9 10">D216</strain>
    </source>
</reference>
<sequence>MAAANGKRPNFLVIVADDLGFSDCGCFGSEISTPAIDALAAESNALRYTNYHVAAACSPTRSMLMTGTDHHIAGLGQLHELTRASPAHAGKPGHEGYLNERVVALPELLSDGGYYTCMSGKWHLGLKPEHHPINRGFKKSFALLPGCANHYAYEPEYKDPNTEPGKFFETATRALHAEDDRFLGRLPEGFYSSDAYADKMIKYLQERTEDEKKQPFFAYLPFSAPHWPLQAPKENCDKYRGFYDDGPEALRQKRLARLKELGMVDANVDAHPIVITDGKPENWDELPQNVRQASSRAMEVYAGMVDRMDWNIGRVVEYLKSIGEYDNTFVLFMSDNGAEGASYEAVPLVGDNIMAHVEKYYDNSLENIGRGNSFVWYGCRWAQAATAPSRLFKMHSTEGGCRVPLVVKPPVSIVASKGAKSGIITDAFCTVMDIVPTFLDLAGLTHPAEYKGRPIAPLRGRSWVKFLSLMNAPATTGTADTAHDIHGQDYVMGFEIAGSGALRRGDWKITFVPAPRGPQKWELFNIRNDPGEVHDLATEKPELLKEMLLLWEEYKGDVGSVGVAGEYPTVTQGRVSVFDEMDDPYAWIKYIGKPEITPERLKTVVPQVAAA</sequence>
<evidence type="ECO:0000256" key="3">
    <source>
        <dbReference type="ARBA" id="ARBA00008779"/>
    </source>
</evidence>
<dbReference type="SUPFAM" id="SSF53649">
    <property type="entry name" value="Alkaline phosphatase-like"/>
    <property type="match status" value="1"/>
</dbReference>
<comment type="subcellular location">
    <subcellularLocation>
        <location evidence="2">Cytoplasm</location>
    </subcellularLocation>
</comment>
<dbReference type="PANTHER" id="PTHR42693">
    <property type="entry name" value="ARYLSULFATASE FAMILY MEMBER"/>
    <property type="match status" value="1"/>
</dbReference>
<dbReference type="GO" id="GO:0004065">
    <property type="term" value="F:arylsulfatase activity"/>
    <property type="evidence" value="ECO:0007669"/>
    <property type="project" value="TreeGrafter"/>
</dbReference>
<dbReference type="GO" id="GO:0046872">
    <property type="term" value="F:metal ion binding"/>
    <property type="evidence" value="ECO:0007669"/>
    <property type="project" value="UniProtKB-KW"/>
</dbReference>
<comment type="cofactor">
    <cofactor evidence="1">
        <name>Ca(2+)</name>
        <dbReference type="ChEBI" id="CHEBI:29108"/>
    </cofactor>
</comment>
<dbReference type="GeneID" id="41977465"/>
<keyword evidence="10" id="KW-1185">Reference proteome</keyword>
<evidence type="ECO:0000256" key="5">
    <source>
        <dbReference type="ARBA" id="ARBA00022723"/>
    </source>
</evidence>
<dbReference type="Gene3D" id="3.30.1120.10">
    <property type="match status" value="1"/>
</dbReference>
<dbReference type="GO" id="GO:0005737">
    <property type="term" value="C:cytoplasm"/>
    <property type="evidence" value="ECO:0007669"/>
    <property type="project" value="UniProtKB-SubCell"/>
</dbReference>
<dbReference type="InterPro" id="IPR017850">
    <property type="entry name" value="Alkaline_phosphatase_core_sf"/>
</dbReference>
<evidence type="ECO:0000313" key="10">
    <source>
        <dbReference type="Proteomes" id="UP000319257"/>
    </source>
</evidence>
<dbReference type="FunFam" id="3.40.720.10:FF:000044">
    <property type="entry name" value="Arylsulfatase"/>
    <property type="match status" value="1"/>
</dbReference>